<proteinExistence type="predicted"/>
<feature type="region of interest" description="Disordered" evidence="1">
    <location>
        <begin position="1"/>
        <end position="49"/>
    </location>
</feature>
<evidence type="ECO:0008006" key="4">
    <source>
        <dbReference type="Google" id="ProtNLM"/>
    </source>
</evidence>
<evidence type="ECO:0000313" key="2">
    <source>
        <dbReference type="EMBL" id="KAK1294872.1"/>
    </source>
</evidence>
<gene>
    <name evidence="2" type="ORF">QJS10_CPA16g00367</name>
</gene>
<comment type="caution">
    <text evidence="2">The sequence shown here is derived from an EMBL/GenBank/DDBJ whole genome shotgun (WGS) entry which is preliminary data.</text>
</comment>
<dbReference type="AlphaFoldDB" id="A0AAV9D220"/>
<dbReference type="Proteomes" id="UP001180020">
    <property type="component" value="Unassembled WGS sequence"/>
</dbReference>
<organism evidence="2 3">
    <name type="scientific">Acorus calamus</name>
    <name type="common">Sweet flag</name>
    <dbReference type="NCBI Taxonomy" id="4465"/>
    <lineage>
        <taxon>Eukaryota</taxon>
        <taxon>Viridiplantae</taxon>
        <taxon>Streptophyta</taxon>
        <taxon>Embryophyta</taxon>
        <taxon>Tracheophyta</taxon>
        <taxon>Spermatophyta</taxon>
        <taxon>Magnoliopsida</taxon>
        <taxon>Liliopsida</taxon>
        <taxon>Acoraceae</taxon>
        <taxon>Acorus</taxon>
    </lineage>
</organism>
<name>A0AAV9D220_ACOCL</name>
<evidence type="ECO:0000313" key="3">
    <source>
        <dbReference type="Proteomes" id="UP001180020"/>
    </source>
</evidence>
<sequence>MAGASPRICARSHSSGDHSKSVTPNQNAQPSSTIHPPQASPKPTLLNPSNNEVLPRLISPNQSAFVRGQKIVHNTLLAHELTRALNSPSARGRSCIKIDLRKAFDSVRWDFLVEVMRELQLNPQKSQLFSSLEGSDFAKIMGKSINLWTDPWLQGHGLQHHFQGPPLLCWGPPREVTFNTLFRDGKWHKPHRWPAKHASMWDVIKEIEIGGDGNDILIWTGSKSRMMTYSSAWEHIRKKASQTIWAKELWRPIQPSRRSLLCWQAALDRTPHTPKTFQPTTIPKYHMFDLLHWIRKCGAPGSEQFYQMEGRDWLNMSGLLNGERFHESFLEALTGHFLYPSHTPSVCRAVCRSEA</sequence>
<keyword evidence="3" id="KW-1185">Reference proteome</keyword>
<reference evidence="2" key="1">
    <citation type="journal article" date="2023" name="Nat. Commun.">
        <title>Diploid and tetraploid genomes of Acorus and the evolution of monocots.</title>
        <authorList>
            <person name="Ma L."/>
            <person name="Liu K.W."/>
            <person name="Li Z."/>
            <person name="Hsiao Y.Y."/>
            <person name="Qi Y."/>
            <person name="Fu T."/>
            <person name="Tang G.D."/>
            <person name="Zhang D."/>
            <person name="Sun W.H."/>
            <person name="Liu D.K."/>
            <person name="Li Y."/>
            <person name="Chen G.Z."/>
            <person name="Liu X.D."/>
            <person name="Liao X.Y."/>
            <person name="Jiang Y.T."/>
            <person name="Yu X."/>
            <person name="Hao Y."/>
            <person name="Huang J."/>
            <person name="Zhao X.W."/>
            <person name="Ke S."/>
            <person name="Chen Y.Y."/>
            <person name="Wu W.L."/>
            <person name="Hsu J.L."/>
            <person name="Lin Y.F."/>
            <person name="Huang M.D."/>
            <person name="Li C.Y."/>
            <person name="Huang L."/>
            <person name="Wang Z.W."/>
            <person name="Zhao X."/>
            <person name="Zhong W.Y."/>
            <person name="Peng D.H."/>
            <person name="Ahmad S."/>
            <person name="Lan S."/>
            <person name="Zhang J.S."/>
            <person name="Tsai W.C."/>
            <person name="Van de Peer Y."/>
            <person name="Liu Z.J."/>
        </authorList>
    </citation>
    <scope>NUCLEOTIDE SEQUENCE</scope>
    <source>
        <strain evidence="2">CP</strain>
    </source>
</reference>
<accession>A0AAV9D220</accession>
<feature type="compositionally biased region" description="Polar residues" evidence="1">
    <location>
        <begin position="21"/>
        <end position="35"/>
    </location>
</feature>
<protein>
    <recommendedName>
        <fullName evidence="4">Reverse transcriptase domain-containing protein</fullName>
    </recommendedName>
</protein>
<evidence type="ECO:0000256" key="1">
    <source>
        <dbReference type="SAM" id="MobiDB-lite"/>
    </source>
</evidence>
<dbReference type="EMBL" id="JAUJYO010000016">
    <property type="protein sequence ID" value="KAK1294872.1"/>
    <property type="molecule type" value="Genomic_DNA"/>
</dbReference>
<reference evidence="2" key="2">
    <citation type="submission" date="2023-06" db="EMBL/GenBank/DDBJ databases">
        <authorList>
            <person name="Ma L."/>
            <person name="Liu K.-W."/>
            <person name="Li Z."/>
            <person name="Hsiao Y.-Y."/>
            <person name="Qi Y."/>
            <person name="Fu T."/>
            <person name="Tang G."/>
            <person name="Zhang D."/>
            <person name="Sun W.-H."/>
            <person name="Liu D.-K."/>
            <person name="Li Y."/>
            <person name="Chen G.-Z."/>
            <person name="Liu X.-D."/>
            <person name="Liao X.-Y."/>
            <person name="Jiang Y.-T."/>
            <person name="Yu X."/>
            <person name="Hao Y."/>
            <person name="Huang J."/>
            <person name="Zhao X.-W."/>
            <person name="Ke S."/>
            <person name="Chen Y.-Y."/>
            <person name="Wu W.-L."/>
            <person name="Hsu J.-L."/>
            <person name="Lin Y.-F."/>
            <person name="Huang M.-D."/>
            <person name="Li C.-Y."/>
            <person name="Huang L."/>
            <person name="Wang Z.-W."/>
            <person name="Zhao X."/>
            <person name="Zhong W.-Y."/>
            <person name="Peng D.-H."/>
            <person name="Ahmad S."/>
            <person name="Lan S."/>
            <person name="Zhang J.-S."/>
            <person name="Tsai W.-C."/>
            <person name="Van De Peer Y."/>
            <person name="Liu Z.-J."/>
        </authorList>
    </citation>
    <scope>NUCLEOTIDE SEQUENCE</scope>
    <source>
        <strain evidence="2">CP</strain>
        <tissue evidence="2">Leaves</tissue>
    </source>
</reference>